<sequence>MLWAESNQFLPKNINHVLHFIVRYSIFFKFCEIVIAKFSRCTRCVIMCYLPSGDLNVLVLCLQPLPHNNVSL</sequence>
<protein>
    <submittedName>
        <fullName evidence="1">Uncharacterized protein</fullName>
    </submittedName>
</protein>
<reference evidence="2" key="1">
    <citation type="journal article" date="2017" name="Nat. Commun.">
        <title>The North American bullfrog draft genome provides insight into hormonal regulation of long noncoding RNA.</title>
        <authorList>
            <person name="Hammond S.A."/>
            <person name="Warren R.L."/>
            <person name="Vandervalk B.P."/>
            <person name="Kucuk E."/>
            <person name="Khan H."/>
            <person name="Gibb E.A."/>
            <person name="Pandoh P."/>
            <person name="Kirk H."/>
            <person name="Zhao Y."/>
            <person name="Jones M."/>
            <person name="Mungall A.J."/>
            <person name="Coope R."/>
            <person name="Pleasance S."/>
            <person name="Moore R.A."/>
            <person name="Holt R.A."/>
            <person name="Round J.M."/>
            <person name="Ohora S."/>
            <person name="Walle B.V."/>
            <person name="Veldhoen N."/>
            <person name="Helbing C.C."/>
            <person name="Birol I."/>
        </authorList>
    </citation>
    <scope>NUCLEOTIDE SEQUENCE [LARGE SCALE GENOMIC DNA]</scope>
</reference>
<dbReference type="Proteomes" id="UP000228934">
    <property type="component" value="Unassembled WGS sequence"/>
</dbReference>
<keyword evidence="2" id="KW-1185">Reference proteome</keyword>
<name>A0A2G9QA01_AQUCT</name>
<accession>A0A2G9QA01</accession>
<dbReference type="EMBL" id="KZ044994">
    <property type="protein sequence ID" value="PIO12001.1"/>
    <property type="molecule type" value="Genomic_DNA"/>
</dbReference>
<evidence type="ECO:0000313" key="2">
    <source>
        <dbReference type="Proteomes" id="UP000228934"/>
    </source>
</evidence>
<evidence type="ECO:0000313" key="1">
    <source>
        <dbReference type="EMBL" id="PIO12001.1"/>
    </source>
</evidence>
<organism evidence="1 2">
    <name type="scientific">Aquarana catesbeiana</name>
    <name type="common">American bullfrog</name>
    <name type="synonym">Rana catesbeiana</name>
    <dbReference type="NCBI Taxonomy" id="8400"/>
    <lineage>
        <taxon>Eukaryota</taxon>
        <taxon>Metazoa</taxon>
        <taxon>Chordata</taxon>
        <taxon>Craniata</taxon>
        <taxon>Vertebrata</taxon>
        <taxon>Euteleostomi</taxon>
        <taxon>Amphibia</taxon>
        <taxon>Batrachia</taxon>
        <taxon>Anura</taxon>
        <taxon>Neobatrachia</taxon>
        <taxon>Ranoidea</taxon>
        <taxon>Ranidae</taxon>
        <taxon>Aquarana</taxon>
    </lineage>
</organism>
<gene>
    <name evidence="1" type="ORF">AB205_0020660</name>
</gene>
<dbReference type="AlphaFoldDB" id="A0A2G9QA01"/>
<proteinExistence type="predicted"/>